<feature type="chain" id="PRO_5044009288" evidence="1">
    <location>
        <begin position="26"/>
        <end position="372"/>
    </location>
</feature>
<dbReference type="AlphaFoldDB" id="A0AAU8N0I0"/>
<dbReference type="InterPro" id="IPR021862">
    <property type="entry name" value="DUF3472"/>
</dbReference>
<dbReference type="EMBL" id="CP159925">
    <property type="protein sequence ID" value="XCO76978.1"/>
    <property type="molecule type" value="Genomic_DNA"/>
</dbReference>
<dbReference type="RefSeq" id="WP_363800280.1">
    <property type="nucleotide sequence ID" value="NZ_CP159925.1"/>
</dbReference>
<dbReference type="Gene3D" id="2.80.10.50">
    <property type="match status" value="1"/>
</dbReference>
<feature type="domain" description="Ricin B lectin" evidence="2">
    <location>
        <begin position="245"/>
        <end position="368"/>
    </location>
</feature>
<evidence type="ECO:0000259" key="2">
    <source>
        <dbReference type="SMART" id="SM00458"/>
    </source>
</evidence>
<dbReference type="Pfam" id="PF11958">
    <property type="entry name" value="DUF3472"/>
    <property type="match status" value="1"/>
</dbReference>
<reference evidence="3" key="1">
    <citation type="submission" date="2024-06" db="EMBL/GenBank/DDBJ databases">
        <authorList>
            <person name="Li S."/>
        </authorList>
    </citation>
    <scope>NUCLEOTIDE SEQUENCE</scope>
    <source>
        <strain evidence="3">SR10</strain>
    </source>
</reference>
<sequence length="372" mass="39531">MKIVESIRRLGALMLLSLLSLSASAGDTPGSYTHYAFDPSITGLNSVDFGITVETDPGYRANVYWSNQFSFVGTPSGGYTGMQSNGGNARMFLFSVWDATEAKPGSTGSYCLSFGGEGVGKSCRMAYEWTAGHTYRFRVANEGNRWFGVTVTDLTTGGSFKLGSIRAASDQISPKGMINWTEYFEWNWSTSNCYNQPYSDAEFLLPIGNGGTTVASVSGTKISAPCASRVDITPVGSVQVNAIGNSLRGRVVSANNLCIDAKGSATTNNVPALGYSCHNGENQAWVHGVDRSLRLQSNLCLDVASNRTAPGSPVIVYSCHGGRNQLWNAVGNQLRNDLSGLCLTASTAGAQLTIQTCGTQSGQNWTVPRPAP</sequence>
<organism evidence="3">
    <name type="scientific">Lysobacter firmicutimachus</name>
    <dbReference type="NCBI Taxonomy" id="1792846"/>
    <lineage>
        <taxon>Bacteria</taxon>
        <taxon>Pseudomonadati</taxon>
        <taxon>Pseudomonadota</taxon>
        <taxon>Gammaproteobacteria</taxon>
        <taxon>Lysobacterales</taxon>
        <taxon>Lysobacteraceae</taxon>
        <taxon>Lysobacter</taxon>
    </lineage>
</organism>
<dbReference type="SUPFAM" id="SSF50370">
    <property type="entry name" value="Ricin B-like lectins"/>
    <property type="match status" value="1"/>
</dbReference>
<gene>
    <name evidence="3" type="ORF">ABU614_09385</name>
</gene>
<protein>
    <submittedName>
        <fullName evidence="3">Ricin-type beta-trefoil lectin domain protein</fullName>
    </submittedName>
</protein>
<feature type="signal peptide" evidence="1">
    <location>
        <begin position="1"/>
        <end position="25"/>
    </location>
</feature>
<evidence type="ECO:0000256" key="1">
    <source>
        <dbReference type="SAM" id="SignalP"/>
    </source>
</evidence>
<dbReference type="InterPro" id="IPR000772">
    <property type="entry name" value="Ricin_B_lectin"/>
</dbReference>
<evidence type="ECO:0000313" key="3">
    <source>
        <dbReference type="EMBL" id="XCO76978.1"/>
    </source>
</evidence>
<keyword evidence="1" id="KW-0732">Signal</keyword>
<dbReference type="PROSITE" id="PS50231">
    <property type="entry name" value="RICIN_B_LECTIN"/>
    <property type="match status" value="1"/>
</dbReference>
<accession>A0AAU8N0I0</accession>
<dbReference type="SMART" id="SM00458">
    <property type="entry name" value="RICIN"/>
    <property type="match status" value="1"/>
</dbReference>
<dbReference type="InterPro" id="IPR035992">
    <property type="entry name" value="Ricin_B-like_lectins"/>
</dbReference>
<proteinExistence type="predicted"/>
<dbReference type="Pfam" id="PF00652">
    <property type="entry name" value="Ricin_B_lectin"/>
    <property type="match status" value="1"/>
</dbReference>
<name>A0AAU8N0I0_9GAMM</name>